<evidence type="ECO:0000256" key="3">
    <source>
        <dbReference type="ARBA" id="ARBA00022679"/>
    </source>
</evidence>
<keyword evidence="6" id="KW-0067">ATP-binding</keyword>
<dbReference type="EMBL" id="CACVAX010000053">
    <property type="protein sequence ID" value="CAA6819300.1"/>
    <property type="molecule type" value="Genomic_DNA"/>
</dbReference>
<dbReference type="UniPathway" id="UPA00060">
    <property type="reaction ID" value="UER00138"/>
</dbReference>
<dbReference type="FunFam" id="3.40.1190.20:FF:000003">
    <property type="entry name" value="Phosphomethylpyrimidine kinase ThiD"/>
    <property type="match status" value="1"/>
</dbReference>
<dbReference type="Gene3D" id="3.40.1190.20">
    <property type="match status" value="1"/>
</dbReference>
<dbReference type="GO" id="GO:0009228">
    <property type="term" value="P:thiamine biosynthetic process"/>
    <property type="evidence" value="ECO:0007669"/>
    <property type="project" value="InterPro"/>
</dbReference>
<proteinExistence type="predicted"/>
<dbReference type="GO" id="GO:0009229">
    <property type="term" value="P:thiamine diphosphate biosynthetic process"/>
    <property type="evidence" value="ECO:0007669"/>
    <property type="project" value="UniProtKB-UniPathway"/>
</dbReference>
<evidence type="ECO:0000256" key="1">
    <source>
        <dbReference type="ARBA" id="ARBA00004948"/>
    </source>
</evidence>
<evidence type="ECO:0000256" key="6">
    <source>
        <dbReference type="ARBA" id="ARBA00022840"/>
    </source>
</evidence>
<keyword evidence="4" id="KW-0547">Nucleotide-binding</keyword>
<dbReference type="EC" id="2.7.1.49" evidence="2"/>
<dbReference type="InterPro" id="IPR013749">
    <property type="entry name" value="PM/HMP-P_kinase-1"/>
</dbReference>
<evidence type="ECO:0000256" key="5">
    <source>
        <dbReference type="ARBA" id="ARBA00022777"/>
    </source>
</evidence>
<evidence type="ECO:0000313" key="8">
    <source>
        <dbReference type="EMBL" id="CAA6819300.1"/>
    </source>
</evidence>
<protein>
    <recommendedName>
        <fullName evidence="2">hydroxymethylpyrimidine kinase</fullName>
        <ecNumber evidence="2">2.7.1.49</ecNumber>
    </recommendedName>
</protein>
<dbReference type="Pfam" id="PF08543">
    <property type="entry name" value="Phos_pyr_kin"/>
    <property type="match status" value="1"/>
</dbReference>
<dbReference type="NCBIfam" id="TIGR00097">
    <property type="entry name" value="HMP-P_kinase"/>
    <property type="match status" value="1"/>
</dbReference>
<keyword evidence="3 8" id="KW-0808">Transferase</keyword>
<dbReference type="GO" id="GO:0008972">
    <property type="term" value="F:phosphomethylpyrimidine kinase activity"/>
    <property type="evidence" value="ECO:0007669"/>
    <property type="project" value="InterPro"/>
</dbReference>
<dbReference type="InterPro" id="IPR029056">
    <property type="entry name" value="Ribokinase-like"/>
</dbReference>
<dbReference type="InterPro" id="IPR004399">
    <property type="entry name" value="HMP/HMP-P_kinase_dom"/>
</dbReference>
<keyword evidence="5 8" id="KW-0418">Kinase</keyword>
<evidence type="ECO:0000259" key="7">
    <source>
        <dbReference type="Pfam" id="PF08543"/>
    </source>
</evidence>
<accession>A0A6S6TRP4</accession>
<dbReference type="PANTHER" id="PTHR20858:SF17">
    <property type="entry name" value="HYDROXYMETHYLPYRIMIDINE_PHOSPHOMETHYLPYRIMIDINE KINASE THI20-RELATED"/>
    <property type="match status" value="1"/>
</dbReference>
<dbReference type="CDD" id="cd01169">
    <property type="entry name" value="HMPP_kinase"/>
    <property type="match status" value="1"/>
</dbReference>
<dbReference type="GO" id="GO:0008902">
    <property type="term" value="F:hydroxymethylpyrimidine kinase activity"/>
    <property type="evidence" value="ECO:0007669"/>
    <property type="project" value="UniProtKB-EC"/>
</dbReference>
<comment type="pathway">
    <text evidence="1">Cofactor biosynthesis; thiamine diphosphate biosynthesis.</text>
</comment>
<evidence type="ECO:0000256" key="4">
    <source>
        <dbReference type="ARBA" id="ARBA00022741"/>
    </source>
</evidence>
<dbReference type="GO" id="GO:0005524">
    <property type="term" value="F:ATP binding"/>
    <property type="evidence" value="ECO:0007669"/>
    <property type="project" value="UniProtKB-KW"/>
</dbReference>
<dbReference type="AlphaFoldDB" id="A0A6S6TRP4"/>
<feature type="domain" description="Pyridoxamine kinase/Phosphomethylpyrimidine kinase" evidence="7">
    <location>
        <begin position="15"/>
        <end position="262"/>
    </location>
</feature>
<gene>
    <name evidence="8" type="ORF">HELGO_WM8693</name>
</gene>
<dbReference type="SUPFAM" id="SSF53613">
    <property type="entry name" value="Ribokinase-like"/>
    <property type="match status" value="1"/>
</dbReference>
<reference evidence="8" key="1">
    <citation type="submission" date="2020-01" db="EMBL/GenBank/DDBJ databases">
        <authorList>
            <person name="Meier V. D."/>
            <person name="Meier V D."/>
        </authorList>
    </citation>
    <scope>NUCLEOTIDE SEQUENCE</scope>
    <source>
        <strain evidence="8">HLG_WM_MAG_04</strain>
    </source>
</reference>
<organism evidence="8">
    <name type="scientific">uncultured Sulfurovum sp</name>
    <dbReference type="NCBI Taxonomy" id="269237"/>
    <lineage>
        <taxon>Bacteria</taxon>
        <taxon>Pseudomonadati</taxon>
        <taxon>Campylobacterota</taxon>
        <taxon>Epsilonproteobacteria</taxon>
        <taxon>Campylobacterales</taxon>
        <taxon>Sulfurovaceae</taxon>
        <taxon>Sulfurovum</taxon>
        <taxon>environmental samples</taxon>
    </lineage>
</organism>
<dbReference type="PANTHER" id="PTHR20858">
    <property type="entry name" value="PHOSPHOMETHYLPYRIMIDINE KINASE"/>
    <property type="match status" value="1"/>
</dbReference>
<evidence type="ECO:0000256" key="2">
    <source>
        <dbReference type="ARBA" id="ARBA00012135"/>
    </source>
</evidence>
<name>A0A6S6TRP4_9BACT</name>
<dbReference type="GO" id="GO:0005829">
    <property type="term" value="C:cytosol"/>
    <property type="evidence" value="ECO:0007669"/>
    <property type="project" value="TreeGrafter"/>
</dbReference>
<sequence length="271" mass="28822">MSNRYKSVLSIAGSDSGGCAGIQADIKSISANGGYAATVITATTAQNTQGVTDIHPLPIEHIKAQMDAVLSDIEFSAVKIGMLHSPEVIQTVQNTLADYNIDRIVLDPVMVATSGDKLIGDDAITALKEFFPQTYLITPNIPEAELIIGHEITLANLEASAKEIGEKFSVSVLLKGGHLELETLMTDALYVKESGKVLIINNKSVDTKHTHGTGCSLSSAIATNLALDFELEEAVIKACTYLNEAIDAGKDKVLGKGNGPIHHFYNLEGKC</sequence>